<evidence type="ECO:0000313" key="4">
    <source>
        <dbReference type="EMBL" id="KJV68088.1"/>
    </source>
</evidence>
<reference evidence="4 5" key="1">
    <citation type="submission" date="2015-01" db="EMBL/GenBank/DDBJ databases">
        <title>Genome Sequencing of Rickettsiales.</title>
        <authorList>
            <person name="Daugherty S.C."/>
            <person name="Su Q."/>
            <person name="Abolude K."/>
            <person name="Beier-Sexton M."/>
            <person name="Carlyon J.A."/>
            <person name="Carter R."/>
            <person name="Day N.P."/>
            <person name="Dumler S.J."/>
            <person name="Dyachenko V."/>
            <person name="Godinez A."/>
            <person name="Kurtti T.J."/>
            <person name="Lichay M."/>
            <person name="Mullins K.E."/>
            <person name="Ott S."/>
            <person name="Pappas-Brown V."/>
            <person name="Paris D.H."/>
            <person name="Patel P."/>
            <person name="Richards A.L."/>
            <person name="Sadzewicz L."/>
            <person name="Sears K."/>
            <person name="Seidman D."/>
            <person name="Sengamalay N."/>
            <person name="Stenos J."/>
            <person name="Tallon L.J."/>
            <person name="Vincent G."/>
            <person name="Fraser C.M."/>
            <person name="Munderloh U."/>
            <person name="Dunning-Hotopp J.C."/>
        </authorList>
    </citation>
    <scope>NUCLEOTIDE SEQUENCE [LARGE SCALE GENOMIC DNA]</scope>
    <source>
        <strain evidence="4 5">NCH-1</strain>
    </source>
</reference>
<proteinExistence type="predicted"/>
<dbReference type="InterPro" id="IPR013154">
    <property type="entry name" value="ADH-like_N"/>
</dbReference>
<dbReference type="Gene3D" id="3.90.180.10">
    <property type="entry name" value="Medium-chain alcohol dehydrogenases, catalytic domain"/>
    <property type="match status" value="1"/>
</dbReference>
<dbReference type="Pfam" id="PF00107">
    <property type="entry name" value="ADH_zinc_N"/>
    <property type="match status" value="1"/>
</dbReference>
<dbReference type="GO" id="GO:0005829">
    <property type="term" value="C:cytosol"/>
    <property type="evidence" value="ECO:0007669"/>
    <property type="project" value="TreeGrafter"/>
</dbReference>
<dbReference type="SMART" id="SM00829">
    <property type="entry name" value="PKS_ER"/>
    <property type="match status" value="1"/>
</dbReference>
<dbReference type="InterPro" id="IPR047618">
    <property type="entry name" value="QOR-like"/>
</dbReference>
<dbReference type="GO" id="GO:0035925">
    <property type="term" value="F:mRNA 3'-UTR AU-rich region binding"/>
    <property type="evidence" value="ECO:0007669"/>
    <property type="project" value="TreeGrafter"/>
</dbReference>
<dbReference type="Proteomes" id="UP000033754">
    <property type="component" value="Unassembled WGS sequence"/>
</dbReference>
<dbReference type="InterPro" id="IPR036291">
    <property type="entry name" value="NAD(P)-bd_dom_sf"/>
</dbReference>
<evidence type="ECO:0000313" key="5">
    <source>
        <dbReference type="Proteomes" id="UP000033754"/>
    </source>
</evidence>
<evidence type="ECO:0000259" key="3">
    <source>
        <dbReference type="SMART" id="SM00829"/>
    </source>
</evidence>
<dbReference type="GO" id="GO:0070402">
    <property type="term" value="F:NADPH binding"/>
    <property type="evidence" value="ECO:0007669"/>
    <property type="project" value="TreeGrafter"/>
</dbReference>
<gene>
    <name evidence="4" type="ORF">EPHNCH_0480</name>
</gene>
<name>A0A0F3NJ72_ANAPH</name>
<comment type="caution">
    <text evidence="4">The sequence shown here is derived from an EMBL/GenBank/DDBJ whole genome shotgun (WGS) entry which is preliminary data.</text>
</comment>
<dbReference type="Pfam" id="PF08240">
    <property type="entry name" value="ADH_N"/>
    <property type="match status" value="1"/>
</dbReference>
<organism evidence="4 5">
    <name type="scientific">Anaplasma phagocytophilum str. NCH-1</name>
    <dbReference type="NCBI Taxonomy" id="1359161"/>
    <lineage>
        <taxon>Bacteria</taxon>
        <taxon>Pseudomonadati</taxon>
        <taxon>Pseudomonadota</taxon>
        <taxon>Alphaproteobacteria</taxon>
        <taxon>Rickettsiales</taxon>
        <taxon>Anaplasmataceae</taxon>
        <taxon>Anaplasma</taxon>
        <taxon>phagocytophilum group</taxon>
    </lineage>
</organism>
<dbReference type="PANTHER" id="PTHR48106">
    <property type="entry name" value="QUINONE OXIDOREDUCTASE PIG3-RELATED"/>
    <property type="match status" value="1"/>
</dbReference>
<dbReference type="GO" id="GO:0003960">
    <property type="term" value="F:quinone reductase (NADPH) activity"/>
    <property type="evidence" value="ECO:0007669"/>
    <property type="project" value="InterPro"/>
</dbReference>
<evidence type="ECO:0000256" key="1">
    <source>
        <dbReference type="ARBA" id="ARBA00022857"/>
    </source>
</evidence>
<sequence>MCVTWCSVNEVELMTRTVVIEKTGGPEVMQFVDVEIGEPGRGEVLVEHTAIGLSRFDVECRAGIRKVKSLPYTPGVQAVGVVKKVGPDVEALNIGDRVGYCTASGGSYSEERIIDQKYLFKISDVVNDEVAAACIFKAMTAHYLTHRVYDVRPGTFALVYGVSGGVGNIICQWARHKGCEVIGVVGSDGYGVNIARDAGCSYVVNRSDPGVAKEILSITKGKGVNVVYDPIGREVCHLSFSVLGFFGLYISYGQISGPIRNINMSTLGTRSWFVAAPQLQHYKRSRLELALTAMEVFEVVRRGHIKVDVGRVYSFQDIEKAHRDLENRKLSGHCIIRMK</sequence>
<accession>A0A0F3NJ72</accession>
<dbReference type="SUPFAM" id="SSF50129">
    <property type="entry name" value="GroES-like"/>
    <property type="match status" value="1"/>
</dbReference>
<dbReference type="InterPro" id="IPR013149">
    <property type="entry name" value="ADH-like_C"/>
</dbReference>
<keyword evidence="2" id="KW-0560">Oxidoreductase</keyword>
<dbReference type="Gene3D" id="3.40.50.720">
    <property type="entry name" value="NAD(P)-binding Rossmann-like Domain"/>
    <property type="match status" value="1"/>
</dbReference>
<dbReference type="CDD" id="cd05286">
    <property type="entry name" value="QOR2"/>
    <property type="match status" value="1"/>
</dbReference>
<dbReference type="AlphaFoldDB" id="A0A0F3NJ72"/>
<dbReference type="PANTHER" id="PTHR48106:SF13">
    <property type="entry name" value="QUINONE OXIDOREDUCTASE-RELATED"/>
    <property type="match status" value="1"/>
</dbReference>
<dbReference type="PATRIC" id="fig|1359161.3.peg.554"/>
<dbReference type="InterPro" id="IPR020843">
    <property type="entry name" value="ER"/>
</dbReference>
<dbReference type="EMBL" id="LANT01000002">
    <property type="protein sequence ID" value="KJV68088.1"/>
    <property type="molecule type" value="Genomic_DNA"/>
</dbReference>
<feature type="domain" description="Enoyl reductase (ER)" evidence="3">
    <location>
        <begin position="24"/>
        <end position="336"/>
    </location>
</feature>
<protein>
    <submittedName>
        <fullName evidence="4">Zinc-binding dehydrogenase family protein</fullName>
    </submittedName>
</protein>
<evidence type="ECO:0000256" key="2">
    <source>
        <dbReference type="ARBA" id="ARBA00023002"/>
    </source>
</evidence>
<dbReference type="InterPro" id="IPR011032">
    <property type="entry name" value="GroES-like_sf"/>
</dbReference>
<keyword evidence="1" id="KW-0521">NADP</keyword>
<dbReference type="SUPFAM" id="SSF51735">
    <property type="entry name" value="NAD(P)-binding Rossmann-fold domains"/>
    <property type="match status" value="1"/>
</dbReference>